<protein>
    <submittedName>
        <fullName evidence="1">Uncharacterized protein</fullName>
    </submittedName>
</protein>
<accession>A0AAW0P0R9</accession>
<name>A0AAW0P0R9_9GOBI</name>
<dbReference type="Proteomes" id="UP001460270">
    <property type="component" value="Unassembled WGS sequence"/>
</dbReference>
<keyword evidence="2" id="KW-1185">Reference proteome</keyword>
<proteinExistence type="predicted"/>
<evidence type="ECO:0000313" key="2">
    <source>
        <dbReference type="Proteomes" id="UP001460270"/>
    </source>
</evidence>
<reference evidence="2" key="1">
    <citation type="submission" date="2024-04" db="EMBL/GenBank/DDBJ databases">
        <title>Salinicola lusitanus LLJ914,a marine bacterium isolated from the Okinawa Trough.</title>
        <authorList>
            <person name="Li J."/>
        </authorList>
    </citation>
    <scope>NUCLEOTIDE SEQUENCE [LARGE SCALE GENOMIC DNA]</scope>
</reference>
<sequence length="99" mass="11311">MAHHSLLKQIKDISEEAASELKSADFKTDEDIRSLNRQDLLELLPGKKNLKCRKQIYELIHTLPRPNNKGHSIDNILKDIRGLISPDSIANALLKMDHF</sequence>
<dbReference type="EMBL" id="JBBPFD010000011">
    <property type="protein sequence ID" value="KAK7906946.1"/>
    <property type="molecule type" value="Genomic_DNA"/>
</dbReference>
<gene>
    <name evidence="1" type="ORF">WMY93_015558</name>
</gene>
<dbReference type="AlphaFoldDB" id="A0AAW0P0R9"/>
<evidence type="ECO:0000313" key="1">
    <source>
        <dbReference type="EMBL" id="KAK7906946.1"/>
    </source>
</evidence>
<organism evidence="1 2">
    <name type="scientific">Mugilogobius chulae</name>
    <name type="common">yellowstripe goby</name>
    <dbReference type="NCBI Taxonomy" id="88201"/>
    <lineage>
        <taxon>Eukaryota</taxon>
        <taxon>Metazoa</taxon>
        <taxon>Chordata</taxon>
        <taxon>Craniata</taxon>
        <taxon>Vertebrata</taxon>
        <taxon>Euteleostomi</taxon>
        <taxon>Actinopterygii</taxon>
        <taxon>Neopterygii</taxon>
        <taxon>Teleostei</taxon>
        <taxon>Neoteleostei</taxon>
        <taxon>Acanthomorphata</taxon>
        <taxon>Gobiaria</taxon>
        <taxon>Gobiiformes</taxon>
        <taxon>Gobioidei</taxon>
        <taxon>Gobiidae</taxon>
        <taxon>Gobionellinae</taxon>
        <taxon>Mugilogobius</taxon>
    </lineage>
</organism>
<comment type="caution">
    <text evidence="1">The sequence shown here is derived from an EMBL/GenBank/DDBJ whole genome shotgun (WGS) entry which is preliminary data.</text>
</comment>